<feature type="compositionally biased region" description="Basic and acidic residues" evidence="1">
    <location>
        <begin position="47"/>
        <end position="70"/>
    </location>
</feature>
<sequence length="226" mass="24847">MAKGKKKFYKKWWFWTIIIIIVIAAINGGGSGNDKDKVATTNTSAEQEEKKEDTSKEKAPTETPKEEVKDSKIKAGTYKIGEEVPAGEYLFVSKSMGYIQCSTDTTGALESILYNDNVEGHSYITVNEGEYLKIQGGEMYPVAEAPSVIPKDGLYKAGMYKVGQDIPAGEYKVKLTSAVGMGYIEVATDSRHQLDSIVTNENVQADSYITVTDGQYLKIQGVEIQK</sequence>
<protein>
    <recommendedName>
        <fullName evidence="5">Cell surface protein</fullName>
    </recommendedName>
</protein>
<comment type="caution">
    <text evidence="3">The sequence shown here is derived from an EMBL/GenBank/DDBJ whole genome shotgun (WGS) entry which is preliminary data.</text>
</comment>
<keyword evidence="2" id="KW-1133">Transmembrane helix</keyword>
<feature type="transmembrane region" description="Helical" evidence="2">
    <location>
        <begin position="12"/>
        <end position="30"/>
    </location>
</feature>
<organism evidence="3 4">
    <name type="scientific">Clostridium subterminale</name>
    <dbReference type="NCBI Taxonomy" id="1550"/>
    <lineage>
        <taxon>Bacteria</taxon>
        <taxon>Bacillati</taxon>
        <taxon>Bacillota</taxon>
        <taxon>Clostridia</taxon>
        <taxon>Eubacteriales</taxon>
        <taxon>Clostridiaceae</taxon>
        <taxon>Clostridium</taxon>
    </lineage>
</organism>
<dbReference type="RefSeq" id="WP_343826754.1">
    <property type="nucleotide sequence ID" value="NZ_BAAACI010000006.1"/>
</dbReference>
<name>A0ABN1KS72_CLOSU</name>
<dbReference type="EMBL" id="BAAACI010000006">
    <property type="protein sequence ID" value="GAA0774644.1"/>
    <property type="molecule type" value="Genomic_DNA"/>
</dbReference>
<evidence type="ECO:0000313" key="4">
    <source>
        <dbReference type="Proteomes" id="UP001501047"/>
    </source>
</evidence>
<reference evidence="3 4" key="1">
    <citation type="journal article" date="2019" name="Int. J. Syst. Evol. Microbiol.">
        <title>The Global Catalogue of Microorganisms (GCM) 10K type strain sequencing project: providing services to taxonomists for standard genome sequencing and annotation.</title>
        <authorList>
            <consortium name="The Broad Institute Genomics Platform"/>
            <consortium name="The Broad Institute Genome Sequencing Center for Infectious Disease"/>
            <person name="Wu L."/>
            <person name="Ma J."/>
        </authorList>
    </citation>
    <scope>NUCLEOTIDE SEQUENCE [LARGE SCALE GENOMIC DNA]</scope>
    <source>
        <strain evidence="3 4">JCM 1417</strain>
    </source>
</reference>
<keyword evidence="2" id="KW-0812">Transmembrane</keyword>
<evidence type="ECO:0000256" key="1">
    <source>
        <dbReference type="SAM" id="MobiDB-lite"/>
    </source>
</evidence>
<evidence type="ECO:0000256" key="2">
    <source>
        <dbReference type="SAM" id="Phobius"/>
    </source>
</evidence>
<evidence type="ECO:0008006" key="5">
    <source>
        <dbReference type="Google" id="ProtNLM"/>
    </source>
</evidence>
<dbReference type="Proteomes" id="UP001501047">
    <property type="component" value="Unassembled WGS sequence"/>
</dbReference>
<accession>A0ABN1KS72</accession>
<evidence type="ECO:0000313" key="3">
    <source>
        <dbReference type="EMBL" id="GAA0774644.1"/>
    </source>
</evidence>
<keyword evidence="4" id="KW-1185">Reference proteome</keyword>
<keyword evidence="2" id="KW-0472">Membrane</keyword>
<gene>
    <name evidence="3" type="ORF">GCM10008908_24840</name>
</gene>
<proteinExistence type="predicted"/>
<feature type="region of interest" description="Disordered" evidence="1">
    <location>
        <begin position="36"/>
        <end position="70"/>
    </location>
</feature>